<proteinExistence type="predicted"/>
<sequence length="22" mass="2515">MKIYQFALDAGGATFLIERNKK</sequence>
<accession>A0A383CER1</accession>
<reference evidence="1" key="1">
    <citation type="submission" date="2018-05" db="EMBL/GenBank/DDBJ databases">
        <authorList>
            <person name="Lanie J.A."/>
            <person name="Ng W.-L."/>
            <person name="Kazmierczak K.M."/>
            <person name="Andrzejewski T.M."/>
            <person name="Davidsen T.M."/>
            <person name="Wayne K.J."/>
            <person name="Tettelin H."/>
            <person name="Glass J.I."/>
            <person name="Rusch D."/>
            <person name="Podicherti R."/>
            <person name="Tsui H.-C.T."/>
            <person name="Winkler M.E."/>
        </authorList>
    </citation>
    <scope>NUCLEOTIDE SEQUENCE</scope>
</reference>
<protein>
    <submittedName>
        <fullName evidence="1">Uncharacterized protein</fullName>
    </submittedName>
</protein>
<gene>
    <name evidence="1" type="ORF">METZ01_LOCUS483039</name>
</gene>
<dbReference type="EMBL" id="UINC01207890">
    <property type="protein sequence ID" value="SVE30185.1"/>
    <property type="molecule type" value="Genomic_DNA"/>
</dbReference>
<organism evidence="1">
    <name type="scientific">marine metagenome</name>
    <dbReference type="NCBI Taxonomy" id="408172"/>
    <lineage>
        <taxon>unclassified sequences</taxon>
        <taxon>metagenomes</taxon>
        <taxon>ecological metagenomes</taxon>
    </lineage>
</organism>
<dbReference type="AlphaFoldDB" id="A0A383CER1"/>
<evidence type="ECO:0000313" key="1">
    <source>
        <dbReference type="EMBL" id="SVE30185.1"/>
    </source>
</evidence>
<name>A0A383CER1_9ZZZZ</name>